<proteinExistence type="predicted"/>
<accession>A0A7H0ID67</accession>
<sequence>MSGGLPSFDTYDNTPELIPLRDATRAGDWAAVRGFLGRLGSVDDLIAGMNAVAETEGAEGFLERAVADFPADPLPRTILAKRYVIIGWDIRGAAFAKDVSREQFDRFHAWLRRAEQLLIQVCAEQPAYAPAWYVRITLARGLELGQAEARRRYDRLRAHQPHVYGAQAALLQQLCPKWGGSWEAAHGFAAEATREAPDGAPTGVLVADAHIEHWLALDDGQGIAYLRGTGVLQDLRNAAAISVLHPAYRPDLSAVAAHSTFAMAFSLGGHHADAAPHFAALGDRASEYPWSYVADPKAFFLRHRKSAREAVTR</sequence>
<keyword evidence="2" id="KW-1185">Reference proteome</keyword>
<name>A0A7H0ID67_9ACTN</name>
<gene>
    <name evidence="1" type="ORF">IAG44_15700</name>
</gene>
<evidence type="ECO:0000313" key="1">
    <source>
        <dbReference type="EMBL" id="QNP70733.1"/>
    </source>
</evidence>
<dbReference type="EMBL" id="CP060828">
    <property type="protein sequence ID" value="QNP70733.1"/>
    <property type="molecule type" value="Genomic_DNA"/>
</dbReference>
<protein>
    <recommendedName>
        <fullName evidence="3">DUF4034 domain-containing protein</fullName>
    </recommendedName>
</protein>
<evidence type="ECO:0000313" key="2">
    <source>
        <dbReference type="Proteomes" id="UP000516052"/>
    </source>
</evidence>
<dbReference type="KEGG" id="sroi:IAG44_15700"/>
<evidence type="ECO:0008006" key="3">
    <source>
        <dbReference type="Google" id="ProtNLM"/>
    </source>
</evidence>
<reference evidence="1 2" key="1">
    <citation type="submission" date="2020-08" db="EMBL/GenBank/DDBJ databases">
        <title>A novel species.</title>
        <authorList>
            <person name="Gao J."/>
        </authorList>
    </citation>
    <scope>NUCLEOTIDE SEQUENCE [LARGE SCALE GENOMIC DNA]</scope>
    <source>
        <strain evidence="1 2">CRXT-G-22</strain>
    </source>
</reference>
<dbReference type="Proteomes" id="UP000516052">
    <property type="component" value="Chromosome"/>
</dbReference>
<dbReference type="AlphaFoldDB" id="A0A7H0ID67"/>
<organism evidence="1 2">
    <name type="scientific">Streptomyces roseirectus</name>
    <dbReference type="NCBI Taxonomy" id="2768066"/>
    <lineage>
        <taxon>Bacteria</taxon>
        <taxon>Bacillati</taxon>
        <taxon>Actinomycetota</taxon>
        <taxon>Actinomycetes</taxon>
        <taxon>Kitasatosporales</taxon>
        <taxon>Streptomycetaceae</taxon>
        <taxon>Streptomyces</taxon>
    </lineage>
</organism>